<protein>
    <submittedName>
        <fullName evidence="1">Uncharacterized protein</fullName>
    </submittedName>
</protein>
<reference evidence="1" key="1">
    <citation type="journal article" date="2023" name="bioRxiv">
        <title>Improved chromosome-level genome assembly for marigold (Tagetes erecta).</title>
        <authorList>
            <person name="Jiang F."/>
            <person name="Yuan L."/>
            <person name="Wang S."/>
            <person name="Wang H."/>
            <person name="Xu D."/>
            <person name="Wang A."/>
            <person name="Fan W."/>
        </authorList>
    </citation>
    <scope>NUCLEOTIDE SEQUENCE</scope>
    <source>
        <strain evidence="1">WSJ</strain>
        <tissue evidence="1">Leaf</tissue>
    </source>
</reference>
<organism evidence="1 2">
    <name type="scientific">Tagetes erecta</name>
    <name type="common">African marigold</name>
    <dbReference type="NCBI Taxonomy" id="13708"/>
    <lineage>
        <taxon>Eukaryota</taxon>
        <taxon>Viridiplantae</taxon>
        <taxon>Streptophyta</taxon>
        <taxon>Embryophyta</taxon>
        <taxon>Tracheophyta</taxon>
        <taxon>Spermatophyta</taxon>
        <taxon>Magnoliopsida</taxon>
        <taxon>eudicotyledons</taxon>
        <taxon>Gunneridae</taxon>
        <taxon>Pentapetalae</taxon>
        <taxon>asterids</taxon>
        <taxon>campanulids</taxon>
        <taxon>Asterales</taxon>
        <taxon>Asteraceae</taxon>
        <taxon>Asteroideae</taxon>
        <taxon>Heliantheae alliance</taxon>
        <taxon>Tageteae</taxon>
        <taxon>Tagetes</taxon>
    </lineage>
</organism>
<evidence type="ECO:0000313" key="1">
    <source>
        <dbReference type="EMBL" id="KAK1437371.1"/>
    </source>
</evidence>
<comment type="caution">
    <text evidence="1">The sequence shown here is derived from an EMBL/GenBank/DDBJ whole genome shotgun (WGS) entry which is preliminary data.</text>
</comment>
<sequence>MYQYKISTQTNKKKQSSSSSIIKSCNFLHHTILFTLQFPLCKTKNSCIRSSNFSFRNGRRRRRWWPETELQFR</sequence>
<dbReference type="Proteomes" id="UP001229421">
    <property type="component" value="Unassembled WGS sequence"/>
</dbReference>
<dbReference type="EMBL" id="JAUHHV010000001">
    <property type="protein sequence ID" value="KAK1437371.1"/>
    <property type="molecule type" value="Genomic_DNA"/>
</dbReference>
<evidence type="ECO:0000313" key="2">
    <source>
        <dbReference type="Proteomes" id="UP001229421"/>
    </source>
</evidence>
<accession>A0AAD8P9S7</accession>
<proteinExistence type="predicted"/>
<keyword evidence="2" id="KW-1185">Reference proteome</keyword>
<dbReference type="AlphaFoldDB" id="A0AAD8P9S7"/>
<gene>
    <name evidence="1" type="ORF">QVD17_03162</name>
</gene>
<name>A0AAD8P9S7_TARER</name>